<protein>
    <recommendedName>
        <fullName evidence="3">DNA phosphorothioation-associated protein 4</fullName>
    </recommendedName>
</protein>
<accession>A0A1P8JRL6</accession>
<dbReference type="KEGG" id="rhy:RD110_03635"/>
<proteinExistence type="predicted"/>
<evidence type="ECO:0000313" key="2">
    <source>
        <dbReference type="Proteomes" id="UP000186609"/>
    </source>
</evidence>
<dbReference type="AlphaFoldDB" id="A0A1P8JRL6"/>
<organism evidence="1 2">
    <name type="scientific">Rhodoferax koreensis</name>
    <dbReference type="NCBI Taxonomy" id="1842727"/>
    <lineage>
        <taxon>Bacteria</taxon>
        <taxon>Pseudomonadati</taxon>
        <taxon>Pseudomonadota</taxon>
        <taxon>Betaproteobacteria</taxon>
        <taxon>Burkholderiales</taxon>
        <taxon>Comamonadaceae</taxon>
        <taxon>Rhodoferax</taxon>
    </lineage>
</organism>
<evidence type="ECO:0008006" key="3">
    <source>
        <dbReference type="Google" id="ProtNLM"/>
    </source>
</evidence>
<dbReference type="OrthoDB" id="3687123at2"/>
<dbReference type="NCBIfam" id="TIGR04062">
    <property type="entry name" value="dnd_assoc_4"/>
    <property type="match status" value="1"/>
</dbReference>
<keyword evidence="2" id="KW-1185">Reference proteome</keyword>
<dbReference type="EMBL" id="CP019236">
    <property type="protein sequence ID" value="APW36407.1"/>
    <property type="molecule type" value="Genomic_DNA"/>
</dbReference>
<gene>
    <name evidence="1" type="ORF">RD110_03635</name>
</gene>
<evidence type="ECO:0000313" key="1">
    <source>
        <dbReference type="EMBL" id="APW36407.1"/>
    </source>
</evidence>
<reference evidence="1 2" key="1">
    <citation type="submission" date="2017-01" db="EMBL/GenBank/DDBJ databases">
        <authorList>
            <person name="Mah S.A."/>
            <person name="Swanson W.J."/>
            <person name="Moy G.W."/>
            <person name="Vacquier V.D."/>
        </authorList>
    </citation>
    <scope>NUCLEOTIDE SEQUENCE [LARGE SCALE GENOMIC DNA]</scope>
    <source>
        <strain evidence="1 2">DCY110</strain>
    </source>
</reference>
<dbReference type="Proteomes" id="UP000186609">
    <property type="component" value="Chromosome"/>
</dbReference>
<dbReference type="RefSeq" id="WP_076196787.1">
    <property type="nucleotide sequence ID" value="NZ_CP019236.1"/>
</dbReference>
<name>A0A1P8JRL6_9BURK</name>
<dbReference type="STRING" id="1842727.RD110_03635"/>
<dbReference type="InterPro" id="IPR023983">
    <property type="entry name" value="DNA_S_mod_dnd_assoc_4"/>
</dbReference>
<sequence length="152" mass="16976">MVERRIRFARDKQELIRKFLSVDDGTGPFKLQADVIAFSAALGAARGRREPLPDSLAEPIRQDVFDRQGYDTLINLLAVQAEQSATILEDSDEMIAKRSLVFEEFANGGLSILAEETKGQVDFSQAILLMVSDTRKRDSVDTPTFDLSKLKI</sequence>